<evidence type="ECO:0000313" key="1">
    <source>
        <dbReference type="EMBL" id="GEN63178.1"/>
    </source>
</evidence>
<dbReference type="AlphaFoldDB" id="A0A511XJS9"/>
<organism evidence="1 2">
    <name type="scientific">Acetobacter oeni</name>
    <dbReference type="NCBI Taxonomy" id="304077"/>
    <lineage>
        <taxon>Bacteria</taxon>
        <taxon>Pseudomonadati</taxon>
        <taxon>Pseudomonadota</taxon>
        <taxon>Alphaproteobacteria</taxon>
        <taxon>Acetobacterales</taxon>
        <taxon>Acetobacteraceae</taxon>
        <taxon>Acetobacter</taxon>
    </lineage>
</organism>
<reference evidence="1 2" key="1">
    <citation type="submission" date="2019-07" db="EMBL/GenBank/DDBJ databases">
        <title>Whole genome shotgun sequence of Acetobacter oeni NBRC 105207.</title>
        <authorList>
            <person name="Hosoyama A."/>
            <person name="Uohara A."/>
            <person name="Ohji S."/>
            <person name="Ichikawa N."/>
        </authorList>
    </citation>
    <scope>NUCLEOTIDE SEQUENCE [LARGE SCALE GENOMIC DNA]</scope>
    <source>
        <strain evidence="1 2">NBRC 105207</strain>
    </source>
</reference>
<evidence type="ECO:0000313" key="2">
    <source>
        <dbReference type="Proteomes" id="UP000321746"/>
    </source>
</evidence>
<accession>A0A511XJS9</accession>
<dbReference type="RefSeq" id="WP_146887508.1">
    <property type="nucleotide sequence ID" value="NZ_BJYG01000017.1"/>
</dbReference>
<gene>
    <name evidence="1" type="ORF">AOE01nite_14020</name>
</gene>
<sequence length="70" mass="7657">MNRRVTLLPIGIYPKADAMSAGCSGVIVGKCLNGEPEIRLDNGNVVSWPADRLEYEDTGNVVHVDFRRVA</sequence>
<proteinExistence type="predicted"/>
<name>A0A511XJS9_9PROT</name>
<dbReference type="Proteomes" id="UP000321746">
    <property type="component" value="Unassembled WGS sequence"/>
</dbReference>
<keyword evidence="2" id="KW-1185">Reference proteome</keyword>
<dbReference type="EMBL" id="BJYG01000017">
    <property type="protein sequence ID" value="GEN63178.1"/>
    <property type="molecule type" value="Genomic_DNA"/>
</dbReference>
<comment type="caution">
    <text evidence="1">The sequence shown here is derived from an EMBL/GenBank/DDBJ whole genome shotgun (WGS) entry which is preliminary data.</text>
</comment>
<protein>
    <submittedName>
        <fullName evidence="1">Uncharacterized protein</fullName>
    </submittedName>
</protein>